<dbReference type="GO" id="GO:0097539">
    <property type="term" value="C:ciliary transition fiber"/>
    <property type="evidence" value="ECO:0007669"/>
    <property type="project" value="TreeGrafter"/>
</dbReference>
<feature type="coiled-coil region" evidence="1">
    <location>
        <begin position="348"/>
        <end position="481"/>
    </location>
</feature>
<dbReference type="CTD" id="84902"/>
<protein>
    <submittedName>
        <fullName evidence="3">Transcript variant X1</fullName>
    </submittedName>
</protein>
<gene>
    <name evidence="3" type="primary">cep89</name>
    <name evidence="3" type="ORF">G4P62_007569</name>
</gene>
<comment type="caution">
    <text evidence="3">The sequence shown here is derived from an EMBL/GenBank/DDBJ whole genome shotgun (WGS) entry which is preliminary data.</text>
</comment>
<evidence type="ECO:0000256" key="2">
    <source>
        <dbReference type="SAM" id="MobiDB-lite"/>
    </source>
</evidence>
<feature type="region of interest" description="Disordered" evidence="2">
    <location>
        <begin position="108"/>
        <end position="135"/>
    </location>
</feature>
<organism evidence="3 4">
    <name type="scientific">Nothobranchius furzeri</name>
    <name type="common">Turquoise killifish</name>
    <dbReference type="NCBI Taxonomy" id="105023"/>
    <lineage>
        <taxon>Eukaryota</taxon>
        <taxon>Metazoa</taxon>
        <taxon>Chordata</taxon>
        <taxon>Craniata</taxon>
        <taxon>Vertebrata</taxon>
        <taxon>Euteleostomi</taxon>
        <taxon>Actinopterygii</taxon>
        <taxon>Neopterygii</taxon>
        <taxon>Teleostei</taxon>
        <taxon>Neoteleostei</taxon>
        <taxon>Acanthomorphata</taxon>
        <taxon>Ovalentaria</taxon>
        <taxon>Atherinomorphae</taxon>
        <taxon>Cyprinodontiformes</taxon>
        <taxon>Nothobranchiidae</taxon>
        <taxon>Nothobranchius</taxon>
    </lineage>
</organism>
<sequence length="764" mass="86674">MLKFNFRREKDEEFKHIAPGMMPAASIAPKAAVPRTPPPQRPHPLPNNVRSAVSAAILSSSLTGRTLALPPPARLRSFSGIDPSKPFTPEPNLSTALYSGRRWSEDLASRSHLSSPNHSEGELEARGEDVDSQEDKEEHIYQTLVRQENLRLSGAICDRPVEAKSSTPPAPQMSGRPEPSSVGLTVSTEGMNTSVGQSPENWRSQEPCGSFPPVPVADLPRYTASDLNQLYSQVHREKNTGMVDKQTLQEKRPQRLEQEAIENRASPDPKPSAGSLAELQSLRQHAQELVDKNDALKLLVHRLSVELSRYQARFRPLSEQESSKISRPPTAGPPPPWLLDMKHMCPLLLAYEDRIKEQDAILQTKEEEVKKLRLHVDEAIKEKERLHDDISKIGVVSQTDCQQLQQQALLVLQENQVLMDQLEAQRVKAKASHSRHQSEAIKVSKQLMLLEAEKQSLQEDLEESRKELQKRAKEVQVLQAHLKDVITWDEHCSITEKLRRQLEQQESKSTGEMEQVLLRVSRLEDENRSLAADKANIAADARAVKAELELCRQANRKAERRVSTLKRQKEEWKLKEKNTLHHLGAVVSVAQHISKEKDQLLNMASTLQEEKQRFVTNIQNGTLRFSKLQEEIKVYRRQASTRLAALEEAVEGKTASCQREILHLQRLLRERQEAEEKLLQSKRELEEELKVVWQAASRENQHMKETLLDSKVTCNLHGWTHCGSASHAQLAPTTDETRSSSEETRAGLLLLKELRQTLQRRRSS</sequence>
<dbReference type="PANTHER" id="PTHR36170">
    <property type="entry name" value="CENTROSOMAL PROTEIN OF 89 KDA"/>
    <property type="match status" value="1"/>
</dbReference>
<dbReference type="GO" id="GO:0060271">
    <property type="term" value="P:cilium assembly"/>
    <property type="evidence" value="ECO:0007669"/>
    <property type="project" value="InterPro"/>
</dbReference>
<dbReference type="GO" id="GO:0045202">
    <property type="term" value="C:synapse"/>
    <property type="evidence" value="ECO:0007669"/>
    <property type="project" value="GOC"/>
</dbReference>
<dbReference type="OrthoDB" id="6622877at2759"/>
<feature type="compositionally biased region" description="Basic and acidic residues" evidence="2">
    <location>
        <begin position="119"/>
        <end position="129"/>
    </location>
</feature>
<feature type="region of interest" description="Disordered" evidence="2">
    <location>
        <begin position="160"/>
        <end position="217"/>
    </location>
</feature>
<dbReference type="Proteomes" id="UP000822369">
    <property type="component" value="Chromosome 11"/>
</dbReference>
<dbReference type="GO" id="GO:0007005">
    <property type="term" value="P:mitochondrion organization"/>
    <property type="evidence" value="ECO:0007669"/>
    <property type="project" value="InterPro"/>
</dbReference>
<dbReference type="GO" id="GO:0005814">
    <property type="term" value="C:centriole"/>
    <property type="evidence" value="ECO:0007669"/>
    <property type="project" value="InterPro"/>
</dbReference>
<dbReference type="PANTHER" id="PTHR36170:SF1">
    <property type="entry name" value="CENTROSOMAL PROTEIN OF 89 KDA"/>
    <property type="match status" value="1"/>
</dbReference>
<dbReference type="GeneID" id="107381984"/>
<keyword evidence="1" id="KW-0175">Coiled coil</keyword>
<evidence type="ECO:0000313" key="4">
    <source>
        <dbReference type="Proteomes" id="UP000822369"/>
    </source>
</evidence>
<dbReference type="RefSeq" id="XP_015809418.3">
    <property type="nucleotide sequence ID" value="XM_015953932.3"/>
</dbReference>
<feature type="coiled-coil region" evidence="1">
    <location>
        <begin position="657"/>
        <end position="691"/>
    </location>
</feature>
<dbReference type="InterPro" id="IPR033545">
    <property type="entry name" value="CEP89"/>
</dbReference>
<reference evidence="3" key="1">
    <citation type="submission" date="2020-03" db="EMBL/GenBank/DDBJ databases">
        <title>Intra-Species Differences in Population Size shape Life History and Genome Evolution.</title>
        <authorList>
            <person name="Willemsen D."/>
            <person name="Cui R."/>
            <person name="Valenzano D.R."/>
        </authorList>
    </citation>
    <scope>NUCLEOTIDE SEQUENCE</scope>
    <source>
        <strain evidence="3">GRZ</strain>
        <tissue evidence="3">Whole</tissue>
    </source>
</reference>
<feature type="region of interest" description="Disordered" evidence="2">
    <location>
        <begin position="317"/>
        <end position="336"/>
    </location>
</feature>
<feature type="compositionally biased region" description="Polar residues" evidence="2">
    <location>
        <begin position="182"/>
        <end position="204"/>
    </location>
</feature>
<evidence type="ECO:0000256" key="1">
    <source>
        <dbReference type="SAM" id="Coils"/>
    </source>
</evidence>
<evidence type="ECO:0000313" key="3">
    <source>
        <dbReference type="EMBL" id="KAF7212707.1"/>
    </source>
</evidence>
<proteinExistence type="predicted"/>
<dbReference type="AlphaFoldDB" id="A0A9D3BJX5"/>
<feature type="region of interest" description="Disordered" evidence="2">
    <location>
        <begin position="28"/>
        <end position="48"/>
    </location>
</feature>
<dbReference type="EMBL" id="JAAVVJ010000011">
    <property type="protein sequence ID" value="KAF7212707.1"/>
    <property type="molecule type" value="Genomic_DNA"/>
</dbReference>
<feature type="coiled-coil region" evidence="1">
    <location>
        <begin position="513"/>
        <end position="610"/>
    </location>
</feature>
<dbReference type="GO" id="GO:0007268">
    <property type="term" value="P:chemical synaptic transmission"/>
    <property type="evidence" value="ECO:0007669"/>
    <property type="project" value="InterPro"/>
</dbReference>
<accession>A0A9D3BJX5</accession>
<dbReference type="KEGG" id="nfu:107381984"/>
<feature type="compositionally biased region" description="Pro residues" evidence="2">
    <location>
        <begin position="35"/>
        <end position="45"/>
    </location>
</feature>
<name>A0A9D3BJX5_NOTFU</name>